<name>A0A1B9DS15_9FLAO</name>
<dbReference type="EMBL" id="FNEO01000001">
    <property type="protein sequence ID" value="SDI87000.1"/>
    <property type="molecule type" value="Genomic_DNA"/>
</dbReference>
<organism evidence="3 5">
    <name type="scientific">Flavobacterium glycines</name>
    <dbReference type="NCBI Taxonomy" id="551990"/>
    <lineage>
        <taxon>Bacteria</taxon>
        <taxon>Pseudomonadati</taxon>
        <taxon>Bacteroidota</taxon>
        <taxon>Flavobacteriia</taxon>
        <taxon>Flavobacteriales</taxon>
        <taxon>Flavobacteriaceae</taxon>
        <taxon>Flavobacterium</taxon>
    </lineage>
</organism>
<keyword evidence="1" id="KW-0472">Membrane</keyword>
<keyword evidence="1" id="KW-1133">Transmembrane helix</keyword>
<dbReference type="EMBL" id="LVEO01000013">
    <property type="protein sequence ID" value="OCB72469.1"/>
    <property type="molecule type" value="Genomic_DNA"/>
</dbReference>
<evidence type="ECO:0000313" key="6">
    <source>
        <dbReference type="Proteomes" id="UP000182367"/>
    </source>
</evidence>
<evidence type="ECO:0000313" key="4">
    <source>
        <dbReference type="EMBL" id="SDI87000.1"/>
    </source>
</evidence>
<reference evidence="3" key="2">
    <citation type="submission" date="2016-03" db="EMBL/GenBank/DDBJ databases">
        <authorList>
            <person name="Ploux O."/>
        </authorList>
    </citation>
    <scope>NUCLEOTIDE SEQUENCE</scope>
    <source>
        <strain evidence="3">NBRC 105008</strain>
    </source>
</reference>
<reference evidence="5" key="1">
    <citation type="submission" date="2016-03" db="EMBL/GenBank/DDBJ databases">
        <title>Draft genome sequence of Paenibacillus glacialis DSM 22343.</title>
        <authorList>
            <person name="Shin S.-K."/>
            <person name="Yi H."/>
        </authorList>
    </citation>
    <scope>NUCLEOTIDE SEQUENCE [LARGE SCALE GENOMIC DNA]</scope>
    <source>
        <strain evidence="5">NBRC 105008</strain>
    </source>
</reference>
<evidence type="ECO:0000313" key="3">
    <source>
        <dbReference type="EMBL" id="OCB72469.1"/>
    </source>
</evidence>
<evidence type="ECO:0000256" key="1">
    <source>
        <dbReference type="SAM" id="Phobius"/>
    </source>
</evidence>
<evidence type="ECO:0000313" key="2">
    <source>
        <dbReference type="EMBL" id="GEL09960.1"/>
    </source>
</evidence>
<keyword evidence="6" id="KW-1185">Reference proteome</keyword>
<comment type="caution">
    <text evidence="3">The sequence shown here is derived from an EMBL/GenBank/DDBJ whole genome shotgun (WGS) entry which is preliminary data.</text>
</comment>
<feature type="transmembrane region" description="Helical" evidence="1">
    <location>
        <begin position="34"/>
        <end position="56"/>
    </location>
</feature>
<sequence length="155" mass="18540">MVVKYKRDLRAILYGFIIITLFVGIILFTSKVTIFINLLIWFVFVCIPYFVGYFVVEKLNQILIDESTLEVKFVFRRFDLKEFKFLEIIYVFNINEVLFGYKEKLGPKASKYFDLEIFHNTKKIISLTSFFDGWSEKDRIEIVKKLERFGVKNIN</sequence>
<reference evidence="2 7" key="4">
    <citation type="submission" date="2019-07" db="EMBL/GenBank/DDBJ databases">
        <title>Whole genome shotgun sequence of Flavobacterium glycines NBRC 105008.</title>
        <authorList>
            <person name="Hosoyama A."/>
            <person name="Uohara A."/>
            <person name="Ohji S."/>
            <person name="Ichikawa N."/>
        </authorList>
    </citation>
    <scope>NUCLEOTIDE SEQUENCE [LARGE SCALE GENOMIC DNA]</scope>
    <source>
        <strain evidence="2 7">NBRC 105008</strain>
    </source>
</reference>
<protein>
    <submittedName>
        <fullName evidence="3">Uncharacterized protein</fullName>
    </submittedName>
</protein>
<gene>
    <name evidence="3" type="ORF">FBGL_07455</name>
    <name evidence="2" type="ORF">FGL01_06990</name>
    <name evidence="4" type="ORF">SAMN05192550_1022</name>
</gene>
<feature type="transmembrane region" description="Helical" evidence="1">
    <location>
        <begin position="12"/>
        <end position="28"/>
    </location>
</feature>
<dbReference type="EMBL" id="BJVF01000001">
    <property type="protein sequence ID" value="GEL09960.1"/>
    <property type="molecule type" value="Genomic_DNA"/>
</dbReference>
<dbReference type="Proteomes" id="UP000093226">
    <property type="component" value="Unassembled WGS sequence"/>
</dbReference>
<dbReference type="AlphaFoldDB" id="A0A1B9DS15"/>
<reference evidence="4 6" key="3">
    <citation type="submission" date="2016-10" db="EMBL/GenBank/DDBJ databases">
        <authorList>
            <person name="Varghese N."/>
            <person name="Submissions S."/>
        </authorList>
    </citation>
    <scope>NUCLEOTIDE SEQUENCE [LARGE SCALE GENOMIC DNA]</scope>
    <source>
        <strain evidence="4 6">Gm-149</strain>
    </source>
</reference>
<evidence type="ECO:0000313" key="5">
    <source>
        <dbReference type="Proteomes" id="UP000093226"/>
    </source>
</evidence>
<dbReference type="RefSeq" id="WP_066327083.1">
    <property type="nucleotide sequence ID" value="NZ_BJVF01000001.1"/>
</dbReference>
<evidence type="ECO:0000313" key="7">
    <source>
        <dbReference type="Proteomes" id="UP000321579"/>
    </source>
</evidence>
<accession>A0A1B9DS15</accession>
<dbReference type="Proteomes" id="UP000182367">
    <property type="component" value="Unassembled WGS sequence"/>
</dbReference>
<dbReference type="Proteomes" id="UP000321579">
    <property type="component" value="Unassembled WGS sequence"/>
</dbReference>
<keyword evidence="1" id="KW-0812">Transmembrane</keyword>
<proteinExistence type="predicted"/>